<dbReference type="EMBL" id="JPLA01000024">
    <property type="protein sequence ID" value="KLD63911.1"/>
    <property type="molecule type" value="Genomic_DNA"/>
</dbReference>
<accession>A0A0G9H337</accession>
<feature type="chain" id="PRO_5002575834" evidence="1">
    <location>
        <begin position="23"/>
        <end position="168"/>
    </location>
</feature>
<evidence type="ECO:0000313" key="2">
    <source>
        <dbReference type="EMBL" id="KLD63911.1"/>
    </source>
</evidence>
<sequence>MKMRNVMLIGLACLGTITAVNAWVTPASSNVASYGKVVNTFDIPRGSPEYDQIRAWLTEAITRTGDRVGSPTNLSSDSLGANIHVQVVHQVTTKGSVAAMGAPIMPPPPWTPGTSGYRVGDSAIVSLTNGGWTQMWSLSLQNTSTGLMWLTTEYHATRDAVDQPPLPH</sequence>
<proteinExistence type="predicted"/>
<dbReference type="RefSeq" id="WP_046971698.1">
    <property type="nucleotide sequence ID" value="NZ_JPLA01000024.1"/>
</dbReference>
<organism evidence="2 3">
    <name type="scientific">Dyella japonica DSM 16301</name>
    <dbReference type="NCBI Taxonomy" id="1440762"/>
    <lineage>
        <taxon>Bacteria</taxon>
        <taxon>Pseudomonadati</taxon>
        <taxon>Pseudomonadota</taxon>
        <taxon>Gammaproteobacteria</taxon>
        <taxon>Lysobacterales</taxon>
        <taxon>Rhodanobacteraceae</taxon>
        <taxon>Dyella</taxon>
    </lineage>
</organism>
<feature type="signal peptide" evidence="1">
    <location>
        <begin position="1"/>
        <end position="22"/>
    </location>
</feature>
<dbReference type="OrthoDB" id="9828861at2"/>
<dbReference type="AlphaFoldDB" id="A0A0G9H337"/>
<gene>
    <name evidence="2" type="ORF">Y882_09850</name>
</gene>
<evidence type="ECO:0000256" key="1">
    <source>
        <dbReference type="SAM" id="SignalP"/>
    </source>
</evidence>
<comment type="caution">
    <text evidence="2">The sequence shown here is derived from an EMBL/GenBank/DDBJ whole genome shotgun (WGS) entry which is preliminary data.</text>
</comment>
<dbReference type="Proteomes" id="UP000035481">
    <property type="component" value="Unassembled WGS sequence"/>
</dbReference>
<dbReference type="PATRIC" id="fig|1440762.4.peg.1463"/>
<evidence type="ECO:0000313" key="3">
    <source>
        <dbReference type="Proteomes" id="UP000035481"/>
    </source>
</evidence>
<protein>
    <submittedName>
        <fullName evidence="2">Uncharacterized protein</fullName>
    </submittedName>
</protein>
<reference evidence="2 3" key="1">
    <citation type="journal article" date="2015" name="Antonie Van Leeuwenhoek">
        <title>A phylogenomic and molecular marker based taxonomic framework for the order Xanthomonadales: proposal to transfer the families Algiphilaceae and Solimonadaceae to the order Nevskiales ord. nov. and to create a new family within the order Xanthomonadales, the family Rhodanobacteraceae fam. nov., containing the genus Rhodanobacter and its closest relatives.</title>
        <authorList>
            <person name="Naushad S."/>
            <person name="Adeolu M."/>
            <person name="Wong S."/>
            <person name="Sohail M."/>
            <person name="Schellhorn H.E."/>
            <person name="Gupta R.S."/>
        </authorList>
    </citation>
    <scope>NUCLEOTIDE SEQUENCE [LARGE SCALE GENOMIC DNA]</scope>
    <source>
        <strain evidence="2 3">DSM 16301</strain>
    </source>
</reference>
<keyword evidence="1" id="KW-0732">Signal</keyword>
<name>A0A0G9H337_9GAMM</name>